<dbReference type="GO" id="GO:0005525">
    <property type="term" value="F:GTP binding"/>
    <property type="evidence" value="ECO:0007669"/>
    <property type="project" value="UniProtKB-KW"/>
</dbReference>
<comment type="similarity">
    <text evidence="1">Belongs to the small GTPase superfamily. Rho family.</text>
</comment>
<dbReference type="PROSITE" id="PS51421">
    <property type="entry name" value="RAS"/>
    <property type="match status" value="1"/>
</dbReference>
<protein>
    <submittedName>
        <fullName evidence="4">Cell division cycle 42, like</fullName>
    </submittedName>
</protein>
<keyword evidence="2" id="KW-0547">Nucleotide-binding</keyword>
<dbReference type="PROSITE" id="PS51420">
    <property type="entry name" value="RHO"/>
    <property type="match status" value="1"/>
</dbReference>
<dbReference type="OMA" id="EISHYCP"/>
<dbReference type="RefSeq" id="XP_017165270.1">
    <property type="nucleotide sequence ID" value="XM_017309781.1"/>
</dbReference>
<dbReference type="NCBIfam" id="TIGR00231">
    <property type="entry name" value="small_GTP"/>
    <property type="match status" value="1"/>
</dbReference>
<dbReference type="PRINTS" id="PR00449">
    <property type="entry name" value="RASTRNSFRMNG"/>
</dbReference>
<dbReference type="AlphaFoldDB" id="A0A3P9P6E2"/>
<dbReference type="Proteomes" id="UP000242638">
    <property type="component" value="Unassembled WGS sequence"/>
</dbReference>
<dbReference type="InterPro" id="IPR003578">
    <property type="entry name" value="Small_GTPase_Rho"/>
</dbReference>
<dbReference type="SUPFAM" id="SSF52540">
    <property type="entry name" value="P-loop containing nucleoside triphosphate hydrolases"/>
    <property type="match status" value="1"/>
</dbReference>
<reference evidence="4" key="2">
    <citation type="submission" date="2025-08" db="UniProtKB">
        <authorList>
            <consortium name="Ensembl"/>
        </authorList>
    </citation>
    <scope>IDENTIFICATION</scope>
    <source>
        <strain evidence="4">Guanapo</strain>
    </source>
</reference>
<keyword evidence="3" id="KW-0342">GTP-binding</keyword>
<proteinExistence type="inferred from homology"/>
<dbReference type="RefSeq" id="XP_017165272.1">
    <property type="nucleotide sequence ID" value="XM_017309783.1"/>
</dbReference>
<dbReference type="FunFam" id="3.40.50.300:FF:001179">
    <property type="entry name" value="Rho family GTPase"/>
    <property type="match status" value="1"/>
</dbReference>
<dbReference type="KEGG" id="pret:103477991"/>
<dbReference type="PROSITE" id="PS51419">
    <property type="entry name" value="RAB"/>
    <property type="match status" value="1"/>
</dbReference>
<organism evidence="4 5">
    <name type="scientific">Poecilia reticulata</name>
    <name type="common">Guppy</name>
    <name type="synonym">Acanthophacelus reticulatus</name>
    <dbReference type="NCBI Taxonomy" id="8081"/>
    <lineage>
        <taxon>Eukaryota</taxon>
        <taxon>Metazoa</taxon>
        <taxon>Chordata</taxon>
        <taxon>Craniata</taxon>
        <taxon>Vertebrata</taxon>
        <taxon>Euteleostomi</taxon>
        <taxon>Actinopterygii</taxon>
        <taxon>Neopterygii</taxon>
        <taxon>Teleostei</taxon>
        <taxon>Neoteleostei</taxon>
        <taxon>Acanthomorphata</taxon>
        <taxon>Ovalentaria</taxon>
        <taxon>Atherinomorphae</taxon>
        <taxon>Cyprinodontiformes</taxon>
        <taxon>Poeciliidae</taxon>
        <taxon>Poeciliinae</taxon>
        <taxon>Poecilia</taxon>
    </lineage>
</organism>
<evidence type="ECO:0000256" key="2">
    <source>
        <dbReference type="ARBA" id="ARBA00022741"/>
    </source>
</evidence>
<dbReference type="Gene3D" id="3.40.50.300">
    <property type="entry name" value="P-loop containing nucleotide triphosphate hydrolases"/>
    <property type="match status" value="1"/>
</dbReference>
<keyword evidence="5" id="KW-1185">Reference proteome</keyword>
<dbReference type="OrthoDB" id="8830751at2759"/>
<dbReference type="Ensembl" id="ENSPRET00000017570.1">
    <property type="protein sequence ID" value="ENSPREP00000017385.1"/>
    <property type="gene ID" value="ENSPREG00000011478.1"/>
</dbReference>
<dbReference type="GeneTree" id="ENSGT00940000153675"/>
<dbReference type="InterPro" id="IPR001806">
    <property type="entry name" value="Small_GTPase"/>
</dbReference>
<dbReference type="PANTHER" id="PTHR24072">
    <property type="entry name" value="RHO FAMILY GTPASE"/>
    <property type="match status" value="1"/>
</dbReference>
<dbReference type="InterPro" id="IPR005225">
    <property type="entry name" value="Small_GTP-bd"/>
</dbReference>
<sequence length="191" mass="21004">MQVAKCVAVGDGEAQKTALLITYTSGHYPSEYVPTVFDGYAVTVLIGGQPYCLSLFDTAGNEDYDRLRPLSYPNTDVFLVCFSVVHPTSVESVQTKWVPEISHYCPGTPFLLVGTQTHLRGDSHTVQELAKTKHRPVSPQDGEKLARALGAVKYVECSMITQEGVKMVFDEAILTALEVHKVKKKRLCVAI</sequence>
<reference evidence="5" key="1">
    <citation type="submission" date="2013-11" db="EMBL/GenBank/DDBJ databases">
        <title>The genomic landscape of the Guanapo guppy.</title>
        <authorList>
            <person name="Kuenstner A."/>
            <person name="Dreyer C."/>
        </authorList>
    </citation>
    <scope>NUCLEOTIDE SEQUENCE</scope>
    <source>
        <strain evidence="5">Guanapo</strain>
    </source>
</reference>
<dbReference type="RefSeq" id="XP_017165269.1">
    <property type="nucleotide sequence ID" value="XM_017309780.1"/>
</dbReference>
<evidence type="ECO:0000256" key="1">
    <source>
        <dbReference type="ARBA" id="ARBA00010142"/>
    </source>
</evidence>
<dbReference type="RefSeq" id="XP_008429634.1">
    <property type="nucleotide sequence ID" value="XM_008431412.2"/>
</dbReference>
<evidence type="ECO:0000256" key="3">
    <source>
        <dbReference type="ARBA" id="ARBA00023134"/>
    </source>
</evidence>
<dbReference type="GeneID" id="103477991"/>
<evidence type="ECO:0000313" key="4">
    <source>
        <dbReference type="Ensembl" id="ENSPREP00000017385.1"/>
    </source>
</evidence>
<reference evidence="4" key="3">
    <citation type="submission" date="2025-09" db="UniProtKB">
        <authorList>
            <consortium name="Ensembl"/>
        </authorList>
    </citation>
    <scope>IDENTIFICATION</scope>
    <source>
        <strain evidence="4">Guanapo</strain>
    </source>
</reference>
<evidence type="ECO:0000313" key="5">
    <source>
        <dbReference type="Proteomes" id="UP000242638"/>
    </source>
</evidence>
<dbReference type="SMART" id="SM00175">
    <property type="entry name" value="RAB"/>
    <property type="match status" value="1"/>
</dbReference>
<dbReference type="RefSeq" id="XP_008429636.1">
    <property type="nucleotide sequence ID" value="XM_008431414.2"/>
</dbReference>
<dbReference type="RefSeq" id="XP_017165268.1">
    <property type="nucleotide sequence ID" value="XM_017309779.1"/>
</dbReference>
<dbReference type="SMART" id="SM00173">
    <property type="entry name" value="RAS"/>
    <property type="match status" value="1"/>
</dbReference>
<dbReference type="Pfam" id="PF00071">
    <property type="entry name" value="Ras"/>
    <property type="match status" value="1"/>
</dbReference>
<dbReference type="InterPro" id="IPR027417">
    <property type="entry name" value="P-loop_NTPase"/>
</dbReference>
<dbReference type="RefSeq" id="XP_017165271.1">
    <property type="nucleotide sequence ID" value="XM_017309782.1"/>
</dbReference>
<accession>A0A3P9P6E2</accession>
<dbReference type="RefSeq" id="XP_017165267.1">
    <property type="nucleotide sequence ID" value="XM_017309778.1"/>
</dbReference>
<name>A0A3P9P6E2_POERE</name>
<dbReference type="GO" id="GO:0007264">
    <property type="term" value="P:small GTPase-mediated signal transduction"/>
    <property type="evidence" value="ECO:0007669"/>
    <property type="project" value="InterPro"/>
</dbReference>
<dbReference type="STRING" id="8081.ENSPREP00000017385"/>
<dbReference type="SMART" id="SM00174">
    <property type="entry name" value="RHO"/>
    <property type="match status" value="1"/>
</dbReference>
<dbReference type="GO" id="GO:0003924">
    <property type="term" value="F:GTPase activity"/>
    <property type="evidence" value="ECO:0007669"/>
    <property type="project" value="InterPro"/>
</dbReference>